<dbReference type="PANTHER" id="PTHR30033:SF1">
    <property type="entry name" value="FLAGELLAR HOOK-ASSOCIATED PROTEIN 1"/>
    <property type="match status" value="1"/>
</dbReference>
<dbReference type="SUPFAM" id="SSF64518">
    <property type="entry name" value="Phase 1 flagellin"/>
    <property type="match status" value="1"/>
</dbReference>
<dbReference type="NCBIfam" id="TIGR02492">
    <property type="entry name" value="flgK_ends"/>
    <property type="match status" value="1"/>
</dbReference>
<keyword evidence="6 7" id="KW-0975">Bacterial flagellum</keyword>
<dbReference type="GO" id="GO:0005198">
    <property type="term" value="F:structural molecule activity"/>
    <property type="evidence" value="ECO:0007669"/>
    <property type="project" value="UniProtKB-UniRule"/>
</dbReference>
<dbReference type="InterPro" id="IPR053927">
    <property type="entry name" value="FlgK_helical"/>
</dbReference>
<dbReference type="PANTHER" id="PTHR30033">
    <property type="entry name" value="FLAGELLAR HOOK-ASSOCIATED PROTEIN 1"/>
    <property type="match status" value="1"/>
</dbReference>
<feature type="domain" description="Flagellar basal body rod protein N-terminal" evidence="8">
    <location>
        <begin position="8"/>
        <end position="36"/>
    </location>
</feature>
<dbReference type="AlphaFoldDB" id="A0A917XVV2"/>
<keyword evidence="11" id="KW-0282">Flagellum</keyword>
<dbReference type="Pfam" id="PF00460">
    <property type="entry name" value="Flg_bb_rod"/>
    <property type="match status" value="1"/>
</dbReference>
<dbReference type="GO" id="GO:0044780">
    <property type="term" value="P:bacterial-type flagellum assembly"/>
    <property type="evidence" value="ECO:0007669"/>
    <property type="project" value="InterPro"/>
</dbReference>
<evidence type="ECO:0000256" key="1">
    <source>
        <dbReference type="ARBA" id="ARBA00004365"/>
    </source>
</evidence>
<dbReference type="Pfam" id="PF06429">
    <property type="entry name" value="Flg_bbr_C"/>
    <property type="match status" value="1"/>
</dbReference>
<evidence type="ECO:0000256" key="6">
    <source>
        <dbReference type="ARBA" id="ARBA00023143"/>
    </source>
</evidence>
<comment type="subcellular location">
    <subcellularLocation>
        <location evidence="1 7">Bacterial flagellum</location>
    </subcellularLocation>
    <subcellularLocation>
        <location evidence="2 7">Secreted</location>
    </subcellularLocation>
</comment>
<evidence type="ECO:0000256" key="7">
    <source>
        <dbReference type="RuleBase" id="RU362065"/>
    </source>
</evidence>
<dbReference type="GO" id="GO:0009424">
    <property type="term" value="C:bacterial-type flagellum hook"/>
    <property type="evidence" value="ECO:0007669"/>
    <property type="project" value="UniProtKB-UniRule"/>
</dbReference>
<feature type="domain" description="Flagellar basal-body/hook protein C-terminal" evidence="9">
    <location>
        <begin position="452"/>
        <end position="487"/>
    </location>
</feature>
<evidence type="ECO:0000256" key="2">
    <source>
        <dbReference type="ARBA" id="ARBA00004613"/>
    </source>
</evidence>
<sequence length="494" mass="53914">MSTFHGLEMAKQALFAQQSALHTTGHNIANANTEGYSRQRVNYVTDIAMPSASKNRTGIPGQIGTGVKAGSIQRIRDQFLDGQFRGENSLAGYWEKRADALGRMEDVLNDLDDTGLSQVMDQFWSALQDLAVNPTNGGARSVVVQRGKALSETFNYLNQSLTQIRSDLKTEMNHAVESVNRISEQISDLNTRIKALEINGYVPNDLYDQRDLLIDKLSGIIPIEVSYEKSSEHVGDVAQGLAVIEVKTEEFTDADGNIQNGYKLVDGANLTYQSISLEEAESDGFSYISGIQLDIDGAPLKLDTGKAGALQSLIDTYGSGENEGEFLKGLKDLAALRDNFIDAFNAVHREGVPIGETDGPVDFFVIDEDGNMAVNQDIIDNPKLIAAALEGEGDGKNALELAKVFDEAGIKEAYSQITGSLAVQVEDAERMRRNTTVLVSQLENDRQSIGSVSLDEEMTNMIKFQHAYNAMARSMTATDELLDRIINNLGLVGR</sequence>
<reference evidence="11" key="2">
    <citation type="submission" date="2020-09" db="EMBL/GenBank/DDBJ databases">
        <authorList>
            <person name="Sun Q."/>
            <person name="Ohkuma M."/>
        </authorList>
    </citation>
    <scope>NUCLEOTIDE SEQUENCE</scope>
    <source>
        <strain evidence="11">JCM 17251</strain>
    </source>
</reference>
<name>A0A917XVV2_9BACI</name>
<dbReference type="GO" id="GO:0005576">
    <property type="term" value="C:extracellular region"/>
    <property type="evidence" value="ECO:0007669"/>
    <property type="project" value="UniProtKB-SubCell"/>
</dbReference>
<evidence type="ECO:0000259" key="8">
    <source>
        <dbReference type="Pfam" id="PF00460"/>
    </source>
</evidence>
<comment type="similarity">
    <text evidence="3 7">Belongs to the flagella basal body rod proteins family.</text>
</comment>
<dbReference type="InterPro" id="IPR002371">
    <property type="entry name" value="FlgK"/>
</dbReference>
<evidence type="ECO:0000259" key="9">
    <source>
        <dbReference type="Pfam" id="PF06429"/>
    </source>
</evidence>
<dbReference type="Pfam" id="PF22638">
    <property type="entry name" value="FlgK_D1"/>
    <property type="match status" value="1"/>
</dbReference>
<protein>
    <recommendedName>
        <fullName evidence="4 7">Flagellar hook-associated protein 1</fullName>
        <shortName evidence="7">HAP1</shortName>
    </recommendedName>
</protein>
<feature type="domain" description="Flagellar hook-associated protein FlgK helical" evidence="10">
    <location>
        <begin position="101"/>
        <end position="356"/>
    </location>
</feature>
<gene>
    <name evidence="7 11" type="primary">flgK</name>
    <name evidence="11" type="ORF">GCM10007971_10350</name>
</gene>
<proteinExistence type="inferred from homology"/>
<evidence type="ECO:0000256" key="3">
    <source>
        <dbReference type="ARBA" id="ARBA00009677"/>
    </source>
</evidence>
<evidence type="ECO:0000256" key="5">
    <source>
        <dbReference type="ARBA" id="ARBA00022525"/>
    </source>
</evidence>
<dbReference type="InterPro" id="IPR001444">
    <property type="entry name" value="Flag_bb_rod_N"/>
</dbReference>
<keyword evidence="11" id="KW-0966">Cell projection</keyword>
<evidence type="ECO:0000256" key="4">
    <source>
        <dbReference type="ARBA" id="ARBA00016244"/>
    </source>
</evidence>
<dbReference type="PRINTS" id="PR01005">
    <property type="entry name" value="FLGHOOKAP1"/>
</dbReference>
<evidence type="ECO:0000313" key="11">
    <source>
        <dbReference type="EMBL" id="GGN53639.1"/>
    </source>
</evidence>
<dbReference type="EMBL" id="BMOS01000005">
    <property type="protein sequence ID" value="GGN53639.1"/>
    <property type="molecule type" value="Genomic_DNA"/>
</dbReference>
<organism evidence="11 12">
    <name type="scientific">Oceanobacillus indicireducens</name>
    <dbReference type="NCBI Taxonomy" id="1004261"/>
    <lineage>
        <taxon>Bacteria</taxon>
        <taxon>Bacillati</taxon>
        <taxon>Bacillota</taxon>
        <taxon>Bacilli</taxon>
        <taxon>Bacillales</taxon>
        <taxon>Bacillaceae</taxon>
        <taxon>Oceanobacillus</taxon>
    </lineage>
</organism>
<keyword evidence="5 7" id="KW-0964">Secreted</keyword>
<dbReference type="Proteomes" id="UP000624041">
    <property type="component" value="Unassembled WGS sequence"/>
</dbReference>
<keyword evidence="11" id="KW-0969">Cilium</keyword>
<evidence type="ECO:0000313" key="12">
    <source>
        <dbReference type="Proteomes" id="UP000624041"/>
    </source>
</evidence>
<accession>A0A917XVV2</accession>
<comment type="caution">
    <text evidence="11">The sequence shown here is derived from an EMBL/GenBank/DDBJ whole genome shotgun (WGS) entry which is preliminary data.</text>
</comment>
<evidence type="ECO:0000259" key="10">
    <source>
        <dbReference type="Pfam" id="PF22638"/>
    </source>
</evidence>
<dbReference type="RefSeq" id="WP_188856301.1">
    <property type="nucleotide sequence ID" value="NZ_BMOS01000005.1"/>
</dbReference>
<dbReference type="InterPro" id="IPR010930">
    <property type="entry name" value="Flg_bb/hook_C_dom"/>
</dbReference>
<keyword evidence="12" id="KW-1185">Reference proteome</keyword>
<reference evidence="11" key="1">
    <citation type="journal article" date="2014" name="Int. J. Syst. Evol. Microbiol.">
        <title>Complete genome sequence of Corynebacterium casei LMG S-19264T (=DSM 44701T), isolated from a smear-ripened cheese.</title>
        <authorList>
            <consortium name="US DOE Joint Genome Institute (JGI-PGF)"/>
            <person name="Walter F."/>
            <person name="Albersmeier A."/>
            <person name="Kalinowski J."/>
            <person name="Ruckert C."/>
        </authorList>
    </citation>
    <scope>NUCLEOTIDE SEQUENCE</scope>
    <source>
        <strain evidence="11">JCM 17251</strain>
    </source>
</reference>